<dbReference type="Proteomes" id="UP000828941">
    <property type="component" value="Chromosome 14"/>
</dbReference>
<organism evidence="1 2">
    <name type="scientific">Bauhinia variegata</name>
    <name type="common">Purple orchid tree</name>
    <name type="synonym">Phanera variegata</name>
    <dbReference type="NCBI Taxonomy" id="167791"/>
    <lineage>
        <taxon>Eukaryota</taxon>
        <taxon>Viridiplantae</taxon>
        <taxon>Streptophyta</taxon>
        <taxon>Embryophyta</taxon>
        <taxon>Tracheophyta</taxon>
        <taxon>Spermatophyta</taxon>
        <taxon>Magnoliopsida</taxon>
        <taxon>eudicotyledons</taxon>
        <taxon>Gunneridae</taxon>
        <taxon>Pentapetalae</taxon>
        <taxon>rosids</taxon>
        <taxon>fabids</taxon>
        <taxon>Fabales</taxon>
        <taxon>Fabaceae</taxon>
        <taxon>Cercidoideae</taxon>
        <taxon>Cercideae</taxon>
        <taxon>Bauhiniinae</taxon>
        <taxon>Bauhinia</taxon>
    </lineage>
</organism>
<evidence type="ECO:0000313" key="2">
    <source>
        <dbReference type="Proteomes" id="UP000828941"/>
    </source>
</evidence>
<sequence length="708" mass="76790">MVSNGNSSGDENCAEINWDEVGFSIIPTDFIYLMKCPKGNEFLEGKLVPYGNIELSPSAAIINYGQGVIEGLKAHRTPDEHIVLFRPEENARRMKISAERMCMPSPSTEQFVEAVKQTVLANKRWVPPTGKGSLYIRPLLMGTGSVLGLAPATEYTFLIYTCPVKSYHKGPLNLVVKDKLYRAINGSGGTGGIKSATNYSPTYKAVNEARAKGFSDILYLDAETGKHIEEVSACNIFIVKGSAISTPPAEGTILPGITRKSIMDIAIDLGYQVMERPVPLEELLEADEVFCTGTAVVVNPAISVTYNNTRREYKTGADSVSQKLYEMLVGIQTASVEDTKGWNLQKNPKFTVMSPLSVLATCEPGSNSAAVESYAKINWDELGFGLVPTDFMYVMKCAKGDEFSHGGLARYGNIELNPSAGILNYGQGIFEGLKAYRTEHGQILLFRPEENAQRMKIGAERMCMPSPSVEQFVNAVKQTVLANKHWVPPPGKGSLYIRPLLMGTGAVLGLAPASEYTFLIYASPVKSYHKGPLNLIIEDKLYRAVSGCGGTGGVKSVTNYAPIYRAINEAKAKGFSDVLFLDAATGKYIEEISACNVFVVKGNAISTPAAIGTILPGITRKSIIEIALDLGYQVEERPVSVEEVINADEVFCTGTAMVVNPVLSVTYNETKAEYKTGVGTVSQILYETLVGIQTGRIVDTKGWSLQLD</sequence>
<evidence type="ECO:0000313" key="1">
    <source>
        <dbReference type="EMBL" id="KAI4296505.1"/>
    </source>
</evidence>
<protein>
    <submittedName>
        <fullName evidence="1">Uncharacterized protein</fullName>
    </submittedName>
</protein>
<proteinExistence type="predicted"/>
<accession>A0ACB9KH66</accession>
<name>A0ACB9KH66_BAUVA</name>
<reference evidence="1 2" key="1">
    <citation type="journal article" date="2022" name="DNA Res.">
        <title>Chromosomal-level genome assembly of the orchid tree Bauhinia variegata (Leguminosae; Cercidoideae) supports the allotetraploid origin hypothesis of Bauhinia.</title>
        <authorList>
            <person name="Zhong Y."/>
            <person name="Chen Y."/>
            <person name="Zheng D."/>
            <person name="Pang J."/>
            <person name="Liu Y."/>
            <person name="Luo S."/>
            <person name="Meng S."/>
            <person name="Qian L."/>
            <person name="Wei D."/>
            <person name="Dai S."/>
            <person name="Zhou R."/>
        </authorList>
    </citation>
    <scope>NUCLEOTIDE SEQUENCE [LARGE SCALE GENOMIC DNA]</scope>
    <source>
        <strain evidence="1">BV-YZ2020</strain>
    </source>
</reference>
<keyword evidence="2" id="KW-1185">Reference proteome</keyword>
<dbReference type="EMBL" id="CM039439">
    <property type="protein sequence ID" value="KAI4296505.1"/>
    <property type="molecule type" value="Genomic_DNA"/>
</dbReference>
<comment type="caution">
    <text evidence="1">The sequence shown here is derived from an EMBL/GenBank/DDBJ whole genome shotgun (WGS) entry which is preliminary data.</text>
</comment>
<gene>
    <name evidence="1" type="ORF">L6164_036457</name>
</gene>